<dbReference type="GO" id="GO:0003676">
    <property type="term" value="F:nucleic acid binding"/>
    <property type="evidence" value="ECO:0007669"/>
    <property type="project" value="InterPro"/>
</dbReference>
<proteinExistence type="predicted"/>
<dbReference type="Proteomes" id="UP000324585">
    <property type="component" value="Unassembled WGS sequence"/>
</dbReference>
<dbReference type="AlphaFoldDB" id="A0A5J4YME9"/>
<dbReference type="SUPFAM" id="SSF53098">
    <property type="entry name" value="Ribonuclease H-like"/>
    <property type="match status" value="1"/>
</dbReference>
<evidence type="ECO:0000256" key="1">
    <source>
        <dbReference type="SAM" id="MobiDB-lite"/>
    </source>
</evidence>
<gene>
    <name evidence="2" type="ORF">FVE85_3763</name>
</gene>
<dbReference type="InterPro" id="IPR036397">
    <property type="entry name" value="RNaseH_sf"/>
</dbReference>
<evidence type="ECO:0000313" key="2">
    <source>
        <dbReference type="EMBL" id="KAA8492325.1"/>
    </source>
</evidence>
<dbReference type="EMBL" id="VRMN01000010">
    <property type="protein sequence ID" value="KAA8492325.1"/>
    <property type="molecule type" value="Genomic_DNA"/>
</dbReference>
<comment type="caution">
    <text evidence="2">The sequence shown here is derived from an EMBL/GenBank/DDBJ whole genome shotgun (WGS) entry which is preliminary data.</text>
</comment>
<evidence type="ECO:0008006" key="4">
    <source>
        <dbReference type="Google" id="ProtNLM"/>
    </source>
</evidence>
<organism evidence="2 3">
    <name type="scientific">Porphyridium purpureum</name>
    <name type="common">Red alga</name>
    <name type="synonym">Porphyridium cruentum</name>
    <dbReference type="NCBI Taxonomy" id="35688"/>
    <lineage>
        <taxon>Eukaryota</taxon>
        <taxon>Rhodophyta</taxon>
        <taxon>Bangiophyceae</taxon>
        <taxon>Porphyridiales</taxon>
        <taxon>Porphyridiaceae</taxon>
        <taxon>Porphyridium</taxon>
    </lineage>
</organism>
<evidence type="ECO:0000313" key="3">
    <source>
        <dbReference type="Proteomes" id="UP000324585"/>
    </source>
</evidence>
<accession>A0A5J4YME9</accession>
<protein>
    <recommendedName>
        <fullName evidence="4">Integrase catalytic domain-containing protein</fullName>
    </recommendedName>
</protein>
<dbReference type="InterPro" id="IPR012337">
    <property type="entry name" value="RNaseH-like_sf"/>
</dbReference>
<keyword evidence="3" id="KW-1185">Reference proteome</keyword>
<name>A0A5J4YME9_PORPP</name>
<sequence>MARRKRRPVRRLEKDVSALAFNDEVGIDLVEPRRNVNSVDGSNFNLTHIDRATGRVILAGLHAKMHTVVANAWKSAQAGRGWPKLLGTDDGNEFKGDVGGPVREHVIKTKWEFRTGQTSTLNRSASTTR</sequence>
<dbReference type="OrthoDB" id="422540at2759"/>
<dbReference type="Gene3D" id="3.30.420.10">
    <property type="entry name" value="Ribonuclease H-like superfamily/Ribonuclease H"/>
    <property type="match status" value="1"/>
</dbReference>
<feature type="region of interest" description="Disordered" evidence="1">
    <location>
        <begin position="81"/>
        <end position="100"/>
    </location>
</feature>
<reference evidence="3" key="1">
    <citation type="journal article" date="2019" name="Nat. Commun.">
        <title>Expansion of phycobilisome linker gene families in mesophilic red algae.</title>
        <authorList>
            <person name="Lee J."/>
            <person name="Kim D."/>
            <person name="Bhattacharya D."/>
            <person name="Yoon H.S."/>
        </authorList>
    </citation>
    <scope>NUCLEOTIDE SEQUENCE [LARGE SCALE GENOMIC DNA]</scope>
    <source>
        <strain evidence="3">CCMP 1328</strain>
    </source>
</reference>